<accession>A0A0C2BMC4</accession>
<feature type="non-terminal residue" evidence="2">
    <location>
        <position position="123"/>
    </location>
</feature>
<protein>
    <recommendedName>
        <fullName evidence="4">7TM GPCR serpentine receptor class x (Srx) domain-containing protein</fullName>
    </recommendedName>
</protein>
<dbReference type="AlphaFoldDB" id="A0A0C2BMC4"/>
<organism evidence="2 3">
    <name type="scientific">Ancylostoma duodenale</name>
    <dbReference type="NCBI Taxonomy" id="51022"/>
    <lineage>
        <taxon>Eukaryota</taxon>
        <taxon>Metazoa</taxon>
        <taxon>Ecdysozoa</taxon>
        <taxon>Nematoda</taxon>
        <taxon>Chromadorea</taxon>
        <taxon>Rhabditida</taxon>
        <taxon>Rhabditina</taxon>
        <taxon>Rhabditomorpha</taxon>
        <taxon>Strongyloidea</taxon>
        <taxon>Ancylostomatidae</taxon>
        <taxon>Ancylostomatinae</taxon>
        <taxon>Ancylostoma</taxon>
    </lineage>
</organism>
<evidence type="ECO:0000313" key="3">
    <source>
        <dbReference type="Proteomes" id="UP000054047"/>
    </source>
</evidence>
<evidence type="ECO:0000256" key="1">
    <source>
        <dbReference type="SAM" id="Phobius"/>
    </source>
</evidence>
<name>A0A0C2BMC4_9BILA</name>
<keyword evidence="3" id="KW-1185">Reference proteome</keyword>
<keyword evidence="1" id="KW-0472">Membrane</keyword>
<dbReference type="Gene3D" id="1.20.1070.10">
    <property type="entry name" value="Rhodopsin 7-helix transmembrane proteins"/>
    <property type="match status" value="1"/>
</dbReference>
<sequence>MGQRVELQREGRTILSDVIVGSCMMVLSVTIWRDGELLRMPSYKFMFALGIFDVIQCFPHFVTGIFTIFQSVFSPVLAKAMGVLATPAYVAYAVLTIILSFNRFIQIYSPRLDAMLFTGRAIK</sequence>
<feature type="transmembrane region" description="Helical" evidence="1">
    <location>
        <begin position="81"/>
        <end position="101"/>
    </location>
</feature>
<dbReference type="EMBL" id="KN774745">
    <property type="protein sequence ID" value="KIH44933.1"/>
    <property type="molecule type" value="Genomic_DNA"/>
</dbReference>
<gene>
    <name evidence="2" type="ORF">ANCDUO_25032</name>
</gene>
<proteinExistence type="predicted"/>
<keyword evidence="1" id="KW-1133">Transmembrane helix</keyword>
<dbReference type="Pfam" id="PF10321">
    <property type="entry name" value="7TM_GPCR_Srt"/>
    <property type="match status" value="1"/>
</dbReference>
<dbReference type="PANTHER" id="PTHR23021">
    <property type="entry name" value="SERPENTINE RECEPTOR, CLASS T"/>
    <property type="match status" value="1"/>
</dbReference>
<evidence type="ECO:0008006" key="4">
    <source>
        <dbReference type="Google" id="ProtNLM"/>
    </source>
</evidence>
<reference evidence="2 3" key="1">
    <citation type="submission" date="2013-12" db="EMBL/GenBank/DDBJ databases">
        <title>Draft genome of the parsitic nematode Ancylostoma duodenale.</title>
        <authorList>
            <person name="Mitreva M."/>
        </authorList>
    </citation>
    <scope>NUCLEOTIDE SEQUENCE [LARGE SCALE GENOMIC DNA]</scope>
    <source>
        <strain evidence="2 3">Zhejiang</strain>
    </source>
</reference>
<feature type="transmembrane region" description="Helical" evidence="1">
    <location>
        <begin position="14"/>
        <end position="33"/>
    </location>
</feature>
<dbReference type="InterPro" id="IPR019425">
    <property type="entry name" value="7TM_GPCR_serpentine_rcpt_Srt"/>
</dbReference>
<keyword evidence="1" id="KW-0812">Transmembrane</keyword>
<dbReference type="OrthoDB" id="5802741at2759"/>
<dbReference type="SUPFAM" id="SSF81321">
    <property type="entry name" value="Family A G protein-coupled receptor-like"/>
    <property type="match status" value="1"/>
</dbReference>
<feature type="transmembrane region" description="Helical" evidence="1">
    <location>
        <begin position="45"/>
        <end position="69"/>
    </location>
</feature>
<evidence type="ECO:0000313" key="2">
    <source>
        <dbReference type="EMBL" id="KIH44933.1"/>
    </source>
</evidence>
<dbReference type="Proteomes" id="UP000054047">
    <property type="component" value="Unassembled WGS sequence"/>
</dbReference>
<dbReference type="PANTHER" id="PTHR23021:SF82">
    <property type="entry name" value="G PROTEIN-COUPLED RECEPTOR"/>
    <property type="match status" value="1"/>
</dbReference>